<evidence type="ECO:0000256" key="1">
    <source>
        <dbReference type="ARBA" id="ARBA00000022"/>
    </source>
</evidence>
<dbReference type="EMBL" id="JBBMEK010000053">
    <property type="protein sequence ID" value="MEQ2364668.1"/>
    <property type="molecule type" value="Genomic_DNA"/>
</dbReference>
<dbReference type="InterPro" id="IPR012816">
    <property type="entry name" value="NADAR"/>
</dbReference>
<sequence>MKVICFHNPDEENGYLSNWALSEFTVNGIPFSSMEQYMMYQKAVCFKDKEIAGKILATTDVAVIKALGRQVKGYNDGYWNGVRQLLVYEGLREKFVQNEDLKKQLLDTEDSILAECAVNDRIWGIGLSMQDSNRLEPEKWRGQNLLGYALMVVRERMQGLF</sequence>
<dbReference type="NCBIfam" id="TIGR02464">
    <property type="entry name" value="ribofla_fusion"/>
    <property type="match status" value="1"/>
</dbReference>
<comment type="caution">
    <text evidence="4">The sequence shown here is derived from an EMBL/GenBank/DDBJ whole genome shotgun (WGS) entry which is preliminary data.</text>
</comment>
<comment type="catalytic activity">
    <reaction evidence="2">
        <text>2,5-diamino-6-hydroxy-4-(5-phosphoribosylamino)-pyrimidine + H2O = 2,5,6-triamino-4-hydroxypyrimidine + D-ribose 5-phosphate</text>
        <dbReference type="Rhea" id="RHEA:23436"/>
        <dbReference type="ChEBI" id="CHEBI:15377"/>
        <dbReference type="ChEBI" id="CHEBI:58614"/>
        <dbReference type="ChEBI" id="CHEBI:78346"/>
        <dbReference type="ChEBI" id="CHEBI:137796"/>
    </reaction>
</comment>
<evidence type="ECO:0000313" key="5">
    <source>
        <dbReference type="Proteomes" id="UP001469749"/>
    </source>
</evidence>
<organism evidence="4 5">
    <name type="scientific">Coprococcus intestinihominis</name>
    <dbReference type="NCBI Taxonomy" id="3133154"/>
    <lineage>
        <taxon>Bacteria</taxon>
        <taxon>Bacillati</taxon>
        <taxon>Bacillota</taxon>
        <taxon>Clostridia</taxon>
        <taxon>Lachnospirales</taxon>
        <taxon>Lachnospiraceae</taxon>
        <taxon>Coprococcus</taxon>
    </lineage>
</organism>
<feature type="domain" description="NADAR" evidence="3">
    <location>
        <begin position="6"/>
        <end position="157"/>
    </location>
</feature>
<dbReference type="Pfam" id="PF08719">
    <property type="entry name" value="NADAR"/>
    <property type="match status" value="1"/>
</dbReference>
<keyword evidence="5" id="KW-1185">Reference proteome</keyword>
<dbReference type="CDD" id="cd15457">
    <property type="entry name" value="NADAR"/>
    <property type="match status" value="1"/>
</dbReference>
<dbReference type="Gene3D" id="1.10.357.40">
    <property type="entry name" value="YbiA-like"/>
    <property type="match status" value="1"/>
</dbReference>
<evidence type="ECO:0000313" key="4">
    <source>
        <dbReference type="EMBL" id="MEQ2364668.1"/>
    </source>
</evidence>
<protein>
    <submittedName>
        <fullName evidence="4">NADAR family protein</fullName>
    </submittedName>
</protein>
<comment type="catalytic activity">
    <reaction evidence="1">
        <text>5-amino-6-(5-phospho-D-ribosylamino)uracil + H2O = 5,6-diaminouracil + D-ribose 5-phosphate</text>
        <dbReference type="Rhea" id="RHEA:55020"/>
        <dbReference type="ChEBI" id="CHEBI:15377"/>
        <dbReference type="ChEBI" id="CHEBI:46252"/>
        <dbReference type="ChEBI" id="CHEBI:58453"/>
        <dbReference type="ChEBI" id="CHEBI:78346"/>
    </reaction>
</comment>
<proteinExistence type="predicted"/>
<dbReference type="RefSeq" id="WP_349084608.1">
    <property type="nucleotide sequence ID" value="NZ_JBBMEK010000053.1"/>
</dbReference>
<dbReference type="Proteomes" id="UP001469749">
    <property type="component" value="Unassembled WGS sequence"/>
</dbReference>
<accession>A0ABV1B4J3</accession>
<reference evidence="4 5" key="1">
    <citation type="submission" date="2024-03" db="EMBL/GenBank/DDBJ databases">
        <title>Human intestinal bacterial collection.</title>
        <authorList>
            <person name="Pauvert C."/>
            <person name="Hitch T.C.A."/>
            <person name="Clavel T."/>
        </authorList>
    </citation>
    <scope>NUCLEOTIDE SEQUENCE [LARGE SCALE GENOMIC DNA]</scope>
    <source>
        <strain evidence="4 5">CLA-AA-H190</strain>
    </source>
</reference>
<dbReference type="SUPFAM" id="SSF143990">
    <property type="entry name" value="YbiA-like"/>
    <property type="match status" value="1"/>
</dbReference>
<gene>
    <name evidence="4" type="ORF">WMO25_06095</name>
</gene>
<dbReference type="InterPro" id="IPR037238">
    <property type="entry name" value="YbiA-like_sf"/>
</dbReference>
<evidence type="ECO:0000259" key="3">
    <source>
        <dbReference type="Pfam" id="PF08719"/>
    </source>
</evidence>
<name>A0ABV1B4J3_9FIRM</name>
<evidence type="ECO:0000256" key="2">
    <source>
        <dbReference type="ARBA" id="ARBA00000751"/>
    </source>
</evidence>